<feature type="chain" id="PRO_5045114858" description="Spore-associated protein A" evidence="1">
    <location>
        <begin position="24"/>
        <end position="146"/>
    </location>
</feature>
<dbReference type="EMBL" id="BAAALR010000175">
    <property type="protein sequence ID" value="GAA1733500.1"/>
    <property type="molecule type" value="Genomic_DNA"/>
</dbReference>
<evidence type="ECO:0000313" key="2">
    <source>
        <dbReference type="EMBL" id="GAA1733500.1"/>
    </source>
</evidence>
<accession>A0ABN2JNJ1</accession>
<gene>
    <name evidence="2" type="ORF">GCM10009680_87220</name>
</gene>
<feature type="signal peptide" evidence="1">
    <location>
        <begin position="1"/>
        <end position="23"/>
    </location>
</feature>
<reference evidence="2 3" key="1">
    <citation type="journal article" date="2019" name="Int. J. Syst. Evol. Microbiol.">
        <title>The Global Catalogue of Microorganisms (GCM) 10K type strain sequencing project: providing services to taxonomists for standard genome sequencing and annotation.</title>
        <authorList>
            <consortium name="The Broad Institute Genomics Platform"/>
            <consortium name="The Broad Institute Genome Sequencing Center for Infectious Disease"/>
            <person name="Wu L."/>
            <person name="Ma J."/>
        </authorList>
    </citation>
    <scope>NUCLEOTIDE SEQUENCE [LARGE SCALE GENOMIC DNA]</scope>
    <source>
        <strain evidence="2 3">JCM 13244</strain>
    </source>
</reference>
<evidence type="ECO:0000313" key="3">
    <source>
        <dbReference type="Proteomes" id="UP001499947"/>
    </source>
</evidence>
<dbReference type="Proteomes" id="UP001499947">
    <property type="component" value="Unassembled WGS sequence"/>
</dbReference>
<evidence type="ECO:0000256" key="1">
    <source>
        <dbReference type="SAM" id="SignalP"/>
    </source>
</evidence>
<name>A0ABN2JNJ1_9ACTN</name>
<evidence type="ECO:0008006" key="4">
    <source>
        <dbReference type="Google" id="ProtNLM"/>
    </source>
</evidence>
<dbReference type="RefSeq" id="WP_211121247.1">
    <property type="nucleotide sequence ID" value="NZ_BAAALR010000175.1"/>
</dbReference>
<protein>
    <recommendedName>
        <fullName evidence="4">Spore-associated protein A</fullName>
    </recommendedName>
</protein>
<keyword evidence="1" id="KW-0732">Signal</keyword>
<keyword evidence="3" id="KW-1185">Reference proteome</keyword>
<comment type="caution">
    <text evidence="2">The sequence shown here is derived from an EMBL/GenBank/DDBJ whole genome shotgun (WGS) entry which is preliminary data.</text>
</comment>
<sequence length="146" mass="15821">MKLKSRLATAGATAALAIGVAQAPAGAVEAGIQYEVSGVSDLECAEASGDYVYSLIENTADRYRASYNIGVSTTGRCSSSVIAHLRIQYREWIGTGWDDTPYAWKTIATSNGNDWAHDSLYQVKDVHFAVCEYTSSKGNYNCNYVK</sequence>
<proteinExistence type="predicted"/>
<organism evidence="2 3">
    <name type="scientific">Streptomyces yatensis</name>
    <dbReference type="NCBI Taxonomy" id="155177"/>
    <lineage>
        <taxon>Bacteria</taxon>
        <taxon>Bacillati</taxon>
        <taxon>Actinomycetota</taxon>
        <taxon>Actinomycetes</taxon>
        <taxon>Kitasatosporales</taxon>
        <taxon>Streptomycetaceae</taxon>
        <taxon>Streptomyces</taxon>
        <taxon>Streptomyces violaceusniger group</taxon>
    </lineage>
</organism>